<dbReference type="Proteomes" id="UP001189429">
    <property type="component" value="Unassembled WGS sequence"/>
</dbReference>
<protein>
    <submittedName>
        <fullName evidence="2">Uncharacterized protein</fullName>
    </submittedName>
</protein>
<comment type="caution">
    <text evidence="2">The sequence shown here is derived from an EMBL/GenBank/DDBJ whole genome shotgun (WGS) entry which is preliminary data.</text>
</comment>
<organism evidence="2 3">
    <name type="scientific">Prorocentrum cordatum</name>
    <dbReference type="NCBI Taxonomy" id="2364126"/>
    <lineage>
        <taxon>Eukaryota</taxon>
        <taxon>Sar</taxon>
        <taxon>Alveolata</taxon>
        <taxon>Dinophyceae</taxon>
        <taxon>Prorocentrales</taxon>
        <taxon>Prorocentraceae</taxon>
        <taxon>Prorocentrum</taxon>
    </lineage>
</organism>
<name>A0ABN9YIZ7_9DINO</name>
<keyword evidence="3" id="KW-1185">Reference proteome</keyword>
<feature type="region of interest" description="Disordered" evidence="1">
    <location>
        <begin position="41"/>
        <end position="60"/>
    </location>
</feature>
<dbReference type="SUPFAM" id="SSF52047">
    <property type="entry name" value="RNI-like"/>
    <property type="match status" value="1"/>
</dbReference>
<evidence type="ECO:0000313" key="2">
    <source>
        <dbReference type="EMBL" id="CAK0911767.1"/>
    </source>
</evidence>
<evidence type="ECO:0000313" key="3">
    <source>
        <dbReference type="Proteomes" id="UP001189429"/>
    </source>
</evidence>
<accession>A0ABN9YIZ7</accession>
<dbReference type="PANTHER" id="PTHR13318">
    <property type="entry name" value="PARTNER OF PAIRED, ISOFORM B-RELATED"/>
    <property type="match status" value="1"/>
</dbReference>
<sequence length="643" mass="70763">MPGQKHGRSAFSSSWLKAAPPLFCRVRPAIAGFCGACSRHPAGPRRRSGRRSPTDARQMPPLDWTDIVEAAALCPSPSTPARGQTSAALCWSDLVDFEVAVLLHVLSLLLWAPMCQLRTCNKAAAAAFELWTAQPVENVEFSWVRIHERFQKDCLRFLSHHCRNARRLAVWETAHLGERLLLRLVCGMRLLERLEVNASPFGGAFPDPQHLFDRLARYCPRLQHLHITFNHEAPAEHHTLEVGALARLCRRLLTLDLGGVAVRIAGGSRTIAACCPQLEKLSAQLCQERHELDIVDPEELAKGCLQLQELDVAPIEWDDGVLKRLAQHGSQLQSLALRHVVRDASLEFLAPLLETRRCIVRLHLALHARSDLQRASRWLHDAAQLPGLRSLCLDYAAPMQLRQVAEILDQGGRGRGLVSLVMHGCHGVSDQAVSQLIDACPRLEQLRLFPDSWRAPGEVSDAGLDEIAGRLPRLRGLAVSSGAALLAAPSGEPRPLRLRCLSLFAPLGDSACLAVGAWRGVRHLWLGPHKLMQAGAGSDCSITDQGLAFISHACGQLVELTVASQRVTDVGARGVLSRCRELRVLRLGGGGVTDDTLELLRGLAQPRLERLKLWLSGVTPAGLRRAQLLMPWTRFDIEVTDRT</sequence>
<dbReference type="InterPro" id="IPR032675">
    <property type="entry name" value="LRR_dom_sf"/>
</dbReference>
<dbReference type="EMBL" id="CAUYUJ010022637">
    <property type="protein sequence ID" value="CAK0911767.1"/>
    <property type="molecule type" value="Genomic_DNA"/>
</dbReference>
<evidence type="ECO:0000256" key="1">
    <source>
        <dbReference type="SAM" id="MobiDB-lite"/>
    </source>
</evidence>
<proteinExistence type="predicted"/>
<gene>
    <name evidence="2" type="ORF">PCOR1329_LOCUS85533</name>
</gene>
<dbReference type="Gene3D" id="3.80.10.10">
    <property type="entry name" value="Ribonuclease Inhibitor"/>
    <property type="match status" value="2"/>
</dbReference>
<reference evidence="2" key="1">
    <citation type="submission" date="2023-10" db="EMBL/GenBank/DDBJ databases">
        <authorList>
            <person name="Chen Y."/>
            <person name="Shah S."/>
            <person name="Dougan E. K."/>
            <person name="Thang M."/>
            <person name="Chan C."/>
        </authorList>
    </citation>
    <scope>NUCLEOTIDE SEQUENCE [LARGE SCALE GENOMIC DNA]</scope>
</reference>